<organism evidence="1 2">
    <name type="scientific">Serendipita vermifera MAFF 305830</name>
    <dbReference type="NCBI Taxonomy" id="933852"/>
    <lineage>
        <taxon>Eukaryota</taxon>
        <taxon>Fungi</taxon>
        <taxon>Dikarya</taxon>
        <taxon>Basidiomycota</taxon>
        <taxon>Agaricomycotina</taxon>
        <taxon>Agaricomycetes</taxon>
        <taxon>Sebacinales</taxon>
        <taxon>Serendipitaceae</taxon>
        <taxon>Serendipita</taxon>
    </lineage>
</organism>
<gene>
    <name evidence="1" type="ORF">M408DRAFT_26911</name>
</gene>
<dbReference type="EMBL" id="KN824322">
    <property type="protein sequence ID" value="KIM24619.1"/>
    <property type="molecule type" value="Genomic_DNA"/>
</dbReference>
<keyword evidence="2" id="KW-1185">Reference proteome</keyword>
<dbReference type="Proteomes" id="UP000054097">
    <property type="component" value="Unassembled WGS sequence"/>
</dbReference>
<reference evidence="1 2" key="1">
    <citation type="submission" date="2014-04" db="EMBL/GenBank/DDBJ databases">
        <authorList>
            <consortium name="DOE Joint Genome Institute"/>
            <person name="Kuo A."/>
            <person name="Zuccaro A."/>
            <person name="Kohler A."/>
            <person name="Nagy L.G."/>
            <person name="Floudas D."/>
            <person name="Copeland A."/>
            <person name="Barry K.W."/>
            <person name="Cichocki N."/>
            <person name="Veneault-Fourrey C."/>
            <person name="LaButti K."/>
            <person name="Lindquist E.A."/>
            <person name="Lipzen A."/>
            <person name="Lundell T."/>
            <person name="Morin E."/>
            <person name="Murat C."/>
            <person name="Sun H."/>
            <person name="Tunlid A."/>
            <person name="Henrissat B."/>
            <person name="Grigoriev I.V."/>
            <person name="Hibbett D.S."/>
            <person name="Martin F."/>
            <person name="Nordberg H.P."/>
            <person name="Cantor M.N."/>
            <person name="Hua S.X."/>
        </authorList>
    </citation>
    <scope>NUCLEOTIDE SEQUENCE [LARGE SCALE GENOMIC DNA]</scope>
    <source>
        <strain evidence="1 2">MAFF 305830</strain>
    </source>
</reference>
<name>A0A0C3AXB5_SERVB</name>
<evidence type="ECO:0000313" key="1">
    <source>
        <dbReference type="EMBL" id="KIM24619.1"/>
    </source>
</evidence>
<evidence type="ECO:0000313" key="2">
    <source>
        <dbReference type="Proteomes" id="UP000054097"/>
    </source>
</evidence>
<dbReference type="AlphaFoldDB" id="A0A0C3AXB5"/>
<accession>A0A0C3AXB5</accession>
<reference evidence="2" key="2">
    <citation type="submission" date="2015-01" db="EMBL/GenBank/DDBJ databases">
        <title>Evolutionary Origins and Diversification of the Mycorrhizal Mutualists.</title>
        <authorList>
            <consortium name="DOE Joint Genome Institute"/>
            <consortium name="Mycorrhizal Genomics Consortium"/>
            <person name="Kohler A."/>
            <person name="Kuo A."/>
            <person name="Nagy L.G."/>
            <person name="Floudas D."/>
            <person name="Copeland A."/>
            <person name="Barry K.W."/>
            <person name="Cichocki N."/>
            <person name="Veneault-Fourrey C."/>
            <person name="LaButti K."/>
            <person name="Lindquist E.A."/>
            <person name="Lipzen A."/>
            <person name="Lundell T."/>
            <person name="Morin E."/>
            <person name="Murat C."/>
            <person name="Riley R."/>
            <person name="Ohm R."/>
            <person name="Sun H."/>
            <person name="Tunlid A."/>
            <person name="Henrissat B."/>
            <person name="Grigoriev I.V."/>
            <person name="Hibbett D.S."/>
            <person name="Martin F."/>
        </authorList>
    </citation>
    <scope>NUCLEOTIDE SEQUENCE [LARGE SCALE GENOMIC DNA]</scope>
    <source>
        <strain evidence="2">MAFF 305830</strain>
    </source>
</reference>
<proteinExistence type="predicted"/>
<dbReference type="HOGENOM" id="CLU_1679027_0_0_1"/>
<protein>
    <submittedName>
        <fullName evidence="1">Uncharacterized protein</fullName>
    </submittedName>
</protein>
<sequence length="157" mass="18011">MHDLWNYLPSLIDFGFGYSMMGSIPPPPAIVKPVNLVYRLMTCTSLYGTPNIGRRFTPLGEFFLACKMWRIKQLKMIESWHEAGDVVANINPHEERVERELGLSLAFYECAHALGVEICDRDDVQVTEPAGKLFLEILKQYECKGYLKYYQMLALLA</sequence>